<accession>A0A9R1XG35</accession>
<evidence type="ECO:0000313" key="1">
    <source>
        <dbReference type="EMBL" id="KAJ0213325.1"/>
    </source>
</evidence>
<name>A0A9R1XG35_LACSA</name>
<dbReference type="EMBL" id="NBSK02000004">
    <property type="protein sequence ID" value="KAJ0213325.1"/>
    <property type="molecule type" value="Genomic_DNA"/>
</dbReference>
<gene>
    <name evidence="1" type="ORF">LSAT_V11C400221190</name>
</gene>
<dbReference type="InterPro" id="IPR012340">
    <property type="entry name" value="NA-bd_OB-fold"/>
</dbReference>
<dbReference type="AlphaFoldDB" id="A0A9R1XG35"/>
<dbReference type="Proteomes" id="UP000235145">
    <property type="component" value="Unassembled WGS sequence"/>
</dbReference>
<protein>
    <submittedName>
        <fullName evidence="1">Uncharacterized protein</fullName>
    </submittedName>
</protein>
<dbReference type="Gene3D" id="2.40.50.140">
    <property type="entry name" value="Nucleic acid-binding proteins"/>
    <property type="match status" value="1"/>
</dbReference>
<proteinExistence type="predicted"/>
<sequence>MNAFSFKIPIIMQDITGLMSFTLFDCDAKKLLQKTTQELLHQFYELSSLNSELIIEILSKTSLQTFVTLRCRNNVVFGVIIQQKKNPWANIEDQFIPASGGKNLDLDCLPNTCTILASSLCGIILCECYNPDEYIVKFLFVFKPTTLDAK</sequence>
<organism evidence="1 2">
    <name type="scientific">Lactuca sativa</name>
    <name type="common">Garden lettuce</name>
    <dbReference type="NCBI Taxonomy" id="4236"/>
    <lineage>
        <taxon>Eukaryota</taxon>
        <taxon>Viridiplantae</taxon>
        <taxon>Streptophyta</taxon>
        <taxon>Embryophyta</taxon>
        <taxon>Tracheophyta</taxon>
        <taxon>Spermatophyta</taxon>
        <taxon>Magnoliopsida</taxon>
        <taxon>eudicotyledons</taxon>
        <taxon>Gunneridae</taxon>
        <taxon>Pentapetalae</taxon>
        <taxon>asterids</taxon>
        <taxon>campanulids</taxon>
        <taxon>Asterales</taxon>
        <taxon>Asteraceae</taxon>
        <taxon>Cichorioideae</taxon>
        <taxon>Cichorieae</taxon>
        <taxon>Lactucinae</taxon>
        <taxon>Lactuca</taxon>
    </lineage>
</organism>
<evidence type="ECO:0000313" key="2">
    <source>
        <dbReference type="Proteomes" id="UP000235145"/>
    </source>
</evidence>
<keyword evidence="2" id="KW-1185">Reference proteome</keyword>
<comment type="caution">
    <text evidence="1">The sequence shown here is derived from an EMBL/GenBank/DDBJ whole genome shotgun (WGS) entry which is preliminary data.</text>
</comment>
<reference evidence="1 2" key="1">
    <citation type="journal article" date="2017" name="Nat. Commun.">
        <title>Genome assembly with in vitro proximity ligation data and whole-genome triplication in lettuce.</title>
        <authorList>
            <person name="Reyes-Chin-Wo S."/>
            <person name="Wang Z."/>
            <person name="Yang X."/>
            <person name="Kozik A."/>
            <person name="Arikit S."/>
            <person name="Song C."/>
            <person name="Xia L."/>
            <person name="Froenicke L."/>
            <person name="Lavelle D.O."/>
            <person name="Truco M.J."/>
            <person name="Xia R."/>
            <person name="Zhu S."/>
            <person name="Xu C."/>
            <person name="Xu H."/>
            <person name="Xu X."/>
            <person name="Cox K."/>
            <person name="Korf I."/>
            <person name="Meyers B.C."/>
            <person name="Michelmore R.W."/>
        </authorList>
    </citation>
    <scope>NUCLEOTIDE SEQUENCE [LARGE SCALE GENOMIC DNA]</scope>
    <source>
        <strain evidence="2">cv. Salinas</strain>
        <tissue evidence="1">Seedlings</tissue>
    </source>
</reference>